<feature type="transmembrane region" description="Helical" evidence="1">
    <location>
        <begin position="17"/>
        <end position="37"/>
    </location>
</feature>
<reference evidence="2 3" key="1">
    <citation type="journal article" date="2014" name="Genome Biol. Evol.">
        <title>The secreted proteins of Achlya hypogyna and Thraustotheca clavata identify the ancestral oomycete secretome and reveal gene acquisitions by horizontal gene transfer.</title>
        <authorList>
            <person name="Misner I."/>
            <person name="Blouin N."/>
            <person name="Leonard G."/>
            <person name="Richards T.A."/>
            <person name="Lane C.E."/>
        </authorList>
    </citation>
    <scope>NUCLEOTIDE SEQUENCE [LARGE SCALE GENOMIC DNA]</scope>
    <source>
        <strain evidence="2 3">ATCC 34112</strain>
    </source>
</reference>
<evidence type="ECO:0000313" key="2">
    <source>
        <dbReference type="EMBL" id="OQS00233.1"/>
    </source>
</evidence>
<keyword evidence="1" id="KW-0812">Transmembrane</keyword>
<feature type="transmembrane region" description="Helical" evidence="1">
    <location>
        <begin position="286"/>
        <end position="306"/>
    </location>
</feature>
<comment type="caution">
    <text evidence="2">The sequence shown here is derived from an EMBL/GenBank/DDBJ whole genome shotgun (WGS) entry which is preliminary data.</text>
</comment>
<dbReference type="Proteomes" id="UP000243217">
    <property type="component" value="Unassembled WGS sequence"/>
</dbReference>
<organism evidence="2 3">
    <name type="scientific">Thraustotheca clavata</name>
    <dbReference type="NCBI Taxonomy" id="74557"/>
    <lineage>
        <taxon>Eukaryota</taxon>
        <taxon>Sar</taxon>
        <taxon>Stramenopiles</taxon>
        <taxon>Oomycota</taxon>
        <taxon>Saprolegniomycetes</taxon>
        <taxon>Saprolegniales</taxon>
        <taxon>Achlyaceae</taxon>
        <taxon>Thraustotheca</taxon>
    </lineage>
</organism>
<proteinExistence type="predicted"/>
<keyword evidence="3" id="KW-1185">Reference proteome</keyword>
<dbReference type="AlphaFoldDB" id="A0A1V9ZQF1"/>
<feature type="transmembrane region" description="Helical" evidence="1">
    <location>
        <begin position="327"/>
        <end position="348"/>
    </location>
</feature>
<feature type="transmembrane region" description="Helical" evidence="1">
    <location>
        <begin position="368"/>
        <end position="392"/>
    </location>
</feature>
<accession>A0A1V9ZQF1</accession>
<name>A0A1V9ZQF1_9STRA</name>
<keyword evidence="1" id="KW-1133">Transmembrane helix</keyword>
<dbReference type="OrthoDB" id="78897at2759"/>
<evidence type="ECO:0008006" key="4">
    <source>
        <dbReference type="Google" id="ProtNLM"/>
    </source>
</evidence>
<protein>
    <recommendedName>
        <fullName evidence="4">Transmembrane protein</fullName>
    </recommendedName>
</protein>
<dbReference type="EMBL" id="JNBS01001733">
    <property type="protein sequence ID" value="OQS00233.1"/>
    <property type="molecule type" value="Genomic_DNA"/>
</dbReference>
<keyword evidence="1" id="KW-0472">Membrane</keyword>
<gene>
    <name evidence="2" type="ORF">THRCLA_06122</name>
</gene>
<sequence>MTQVVPFPNPEVAQVEWSLLSIIFSICLCFNIVLTPLKAYICEPLPWQINSPPSILFDTNTSWNVKEEYFIHYYQEKYNRSDVENKYAVDNSESTTILWGEVPWPQQPDDCQIDLLPQLHGGVFFPTSLQSELCVFFSGIENTTSLARCYEPKIIDITIGITCIWASLKRDSNSSFLPQDVTVFNTFRLTQTPLYLSLKMAYRVVLSLYILYNMWTQYYKHYMPLARQCSSLPYIRCNIIVGDPTSIFLLNPKICICLVIDIWLSSDVLALEVLTVVHFSSWTQFFIGYMYLSRTVWFCYSFLSLASVAIKKRHWESKFTSVDPTMVAIAATLVAGPFTYIQAHSILVKLYSWLFNVFALTSHETETALGLFCYTSLIGQLPLVYGFGYGYCRVKKQTPYSQLKHDQSFRNNDIKHRLLLGLETLFLGLPHGPRSSIHRVYNRYPSLKRSPCISQRGADCYLITYNEFDKVADVIRLTLLDIIDTTNRSPNIDLIMTKSCSVFGKAEIKVSTNGTKKSCIIYTSKDSNCRWIE</sequence>
<evidence type="ECO:0000256" key="1">
    <source>
        <dbReference type="SAM" id="Phobius"/>
    </source>
</evidence>
<evidence type="ECO:0000313" key="3">
    <source>
        <dbReference type="Proteomes" id="UP000243217"/>
    </source>
</evidence>
<feature type="transmembrane region" description="Helical" evidence="1">
    <location>
        <begin position="194"/>
        <end position="215"/>
    </location>
</feature>